<dbReference type="InterPro" id="IPR036136">
    <property type="entry name" value="Nit/Sulf_reduc_fer-like_dom_sf"/>
</dbReference>
<dbReference type="GO" id="GO:0016491">
    <property type="term" value="F:oxidoreductase activity"/>
    <property type="evidence" value="ECO:0007669"/>
    <property type="project" value="UniProtKB-KW"/>
</dbReference>
<dbReference type="PANTHER" id="PTHR32439:SF9">
    <property type="entry name" value="BLR3264 PROTEIN"/>
    <property type="match status" value="1"/>
</dbReference>
<dbReference type="GeneID" id="36833765"/>
<evidence type="ECO:0000313" key="9">
    <source>
        <dbReference type="EMBL" id="AWR98430.1"/>
    </source>
</evidence>
<dbReference type="SUPFAM" id="SSF55124">
    <property type="entry name" value="Nitrite/Sulfite reductase N-terminal domain-like"/>
    <property type="match status" value="1"/>
</dbReference>
<dbReference type="Proteomes" id="UP000247586">
    <property type="component" value="Chromosome"/>
</dbReference>
<evidence type="ECO:0000256" key="4">
    <source>
        <dbReference type="ARBA" id="ARBA00023002"/>
    </source>
</evidence>
<keyword evidence="6" id="KW-0411">Iron-sulfur</keyword>
<keyword evidence="1" id="KW-0004">4Fe-4S</keyword>
<evidence type="ECO:0000256" key="5">
    <source>
        <dbReference type="ARBA" id="ARBA00023004"/>
    </source>
</evidence>
<reference evidence="10" key="3">
    <citation type="submission" date="2020-03" db="EMBL/GenBank/DDBJ databases">
        <title>Sequencing and Assembly of Multiple Reported Metal-Biooxidizing Members of the Extremely Thermoacidophilic Archaeal Family Sulfolobaceae.</title>
        <authorList>
            <person name="Counts J.A."/>
            <person name="Kelly R.M."/>
        </authorList>
    </citation>
    <scope>NUCLEOTIDE SEQUENCE [LARGE SCALE GENOMIC DNA]</scope>
    <source>
        <strain evidence="10">HO1-1</strain>
    </source>
</reference>
<dbReference type="RefSeq" id="WP_110368668.1">
    <property type="nucleotide sequence ID" value="NZ_CP029287.2"/>
</dbReference>
<dbReference type="EMBL" id="CP029287">
    <property type="protein sequence ID" value="AWR98430.1"/>
    <property type="molecule type" value="Genomic_DNA"/>
</dbReference>
<dbReference type="Gene3D" id="3.30.413.10">
    <property type="entry name" value="Sulfite Reductase Hemoprotein, domain 1"/>
    <property type="match status" value="2"/>
</dbReference>
<protein>
    <submittedName>
        <fullName evidence="9">Nitrite reductase</fullName>
    </submittedName>
</protein>
<dbReference type="PROSITE" id="PS00365">
    <property type="entry name" value="NIR_SIR"/>
    <property type="match status" value="2"/>
</dbReference>
<evidence type="ECO:0000259" key="8">
    <source>
        <dbReference type="Pfam" id="PF03460"/>
    </source>
</evidence>
<feature type="domain" description="Nitrite/sulphite reductase 4Fe-4S" evidence="7">
    <location>
        <begin position="98"/>
        <end position="243"/>
    </location>
</feature>
<organism evidence="9 10">
    <name type="scientific">Metallosphaera hakonensis JCM 8857 = DSM 7519</name>
    <dbReference type="NCBI Taxonomy" id="1293036"/>
    <lineage>
        <taxon>Archaea</taxon>
        <taxon>Thermoproteota</taxon>
        <taxon>Thermoprotei</taxon>
        <taxon>Sulfolobales</taxon>
        <taxon>Sulfolobaceae</taxon>
        <taxon>Metallosphaera</taxon>
    </lineage>
</organism>
<evidence type="ECO:0000256" key="1">
    <source>
        <dbReference type="ARBA" id="ARBA00022485"/>
    </source>
</evidence>
<dbReference type="InterPro" id="IPR006066">
    <property type="entry name" value="NO2/SO3_Rdtase_FeS/sirohaem_BS"/>
</dbReference>
<keyword evidence="5" id="KW-0408">Iron</keyword>
<feature type="domain" description="Nitrite/sulphite reductase 4Fe-4S" evidence="7">
    <location>
        <begin position="322"/>
        <end position="391"/>
    </location>
</feature>
<dbReference type="InterPro" id="IPR005117">
    <property type="entry name" value="NiRdtase/SiRdtase_haem-b_fer"/>
</dbReference>
<sequence length="442" mass="49535">MKYSEKFKSIYPERFKGIYSSRGDNDLISIRVRQGKERDPSRWWYNQLEVLAQISKIGNGKVHFTTRGDVELYGINLDLKEKVLKDLERVELDPRDSCGASVRNVLPCPSYICPMAKTDAVKVSLEIASLFRHNPEYEFPKLPKRVKISISGCEKGCSAPIIMDVGVVAKGNDTFDVYVGGGIGDHDFQGVKMFEGVTLAEVKAISLSVANLLKSENEKRGFKWVLHKYGIQKTRELIVKEIEKIGIDHAKGIPPRFLNSKIMVVRTKAGWLNWDEVERVAFVARENFGFVSLFNSQVIFVPVKEVPPGAETVEYPYLVNGVEACIGDDYCPPAIISTSKVAEDMSKSEVKVRVNISGCSHSCGRHQIADLGFGAAVREGKKILRIYVGGNSYKLGKFLGEIDFNDYPIVLDKLKDIDLKDEEQVKGKLKEIQSFVQGDRVE</sequence>
<dbReference type="PANTHER" id="PTHR32439">
    <property type="entry name" value="FERREDOXIN--NITRITE REDUCTASE, CHLOROPLASTIC"/>
    <property type="match status" value="1"/>
</dbReference>
<dbReference type="AlphaFoldDB" id="A0A2U9IQY1"/>
<proteinExistence type="predicted"/>
<dbReference type="SUPFAM" id="SSF56014">
    <property type="entry name" value="Nitrite and sulphite reductase 4Fe-4S domain-like"/>
    <property type="match status" value="2"/>
</dbReference>
<dbReference type="GO" id="GO:0046872">
    <property type="term" value="F:metal ion binding"/>
    <property type="evidence" value="ECO:0007669"/>
    <property type="project" value="UniProtKB-KW"/>
</dbReference>
<keyword evidence="2" id="KW-0349">Heme</keyword>
<dbReference type="Gene3D" id="3.90.480.10">
    <property type="entry name" value="Sulfite Reductase Hemoprotein,Domain 2"/>
    <property type="match status" value="1"/>
</dbReference>
<evidence type="ECO:0000256" key="3">
    <source>
        <dbReference type="ARBA" id="ARBA00022723"/>
    </source>
</evidence>
<dbReference type="InterPro" id="IPR006067">
    <property type="entry name" value="NO2/SO3_Rdtase_4Fe4S_dom"/>
</dbReference>
<dbReference type="OrthoDB" id="15347at2157"/>
<evidence type="ECO:0000256" key="6">
    <source>
        <dbReference type="ARBA" id="ARBA00023014"/>
    </source>
</evidence>
<reference evidence="10" key="2">
    <citation type="submission" date="2020-03" db="EMBL/GenBank/DDBJ databases">
        <title>Complete Genome Sequences of Extremely Thermoacidophilic, Metal-Mobilizing Type-Strain Members of the Archaeal Family Sulfolobaceae: Acidianus brierleyi DSM-1651T, Acidianus sulfidivorans DSM-18786T, Metallosphaera hakonensis DSM-7519T, and Metallosphaera prunae DSM-10039T.</title>
        <authorList>
            <person name="Counts J.A."/>
            <person name="Kelly R.M."/>
        </authorList>
    </citation>
    <scope>NUCLEOTIDE SEQUENCE [LARGE SCALE GENOMIC DNA]</scope>
    <source>
        <strain evidence="10">HO1-1</strain>
    </source>
</reference>
<dbReference type="GO" id="GO:0051539">
    <property type="term" value="F:4 iron, 4 sulfur cluster binding"/>
    <property type="evidence" value="ECO:0007669"/>
    <property type="project" value="UniProtKB-KW"/>
</dbReference>
<reference evidence="9 10" key="1">
    <citation type="submission" date="2018-05" db="EMBL/GenBank/DDBJ databases">
        <title>Complete Genome Sequences of Extremely Thermoacidophilic, Metal-Mobilizing Type-Strain Members of the Archaeal Family Sulfolobaceae: Acidianus brierleyi DSM-1651T, Acidianus sulfidivorans DSM-18786T, Metallosphaera hakonensis DSM-7519T, and Metallosphaera prunae DSM-10039T.</title>
        <authorList>
            <person name="Counts J.A."/>
            <person name="Kelly R.M."/>
        </authorList>
    </citation>
    <scope>NUCLEOTIDE SEQUENCE [LARGE SCALE GENOMIC DNA]</scope>
    <source>
        <strain evidence="9 10">HO1-1</strain>
    </source>
</reference>
<dbReference type="InterPro" id="IPR045854">
    <property type="entry name" value="NO2/SO3_Rdtase_4Fe4S_sf"/>
</dbReference>
<accession>A0A2U9IQY1</accession>
<keyword evidence="4" id="KW-0560">Oxidoreductase</keyword>
<dbReference type="InterPro" id="IPR051329">
    <property type="entry name" value="NIR_SIR_4Fe-4S"/>
</dbReference>
<dbReference type="Pfam" id="PF03460">
    <property type="entry name" value="NIR_SIR_ferr"/>
    <property type="match status" value="1"/>
</dbReference>
<evidence type="ECO:0000259" key="7">
    <source>
        <dbReference type="Pfam" id="PF01077"/>
    </source>
</evidence>
<dbReference type="STRING" id="1293036.GCA_001315825_01776"/>
<feature type="domain" description="Nitrite/Sulfite reductase ferredoxin-like" evidence="8">
    <location>
        <begin position="47"/>
        <end position="89"/>
    </location>
</feature>
<name>A0A2U9IQY1_9CREN</name>
<keyword evidence="3" id="KW-0479">Metal-binding</keyword>
<keyword evidence="10" id="KW-1185">Reference proteome</keyword>
<gene>
    <name evidence="9" type="ORF">DFR87_00445</name>
</gene>
<dbReference type="KEGG" id="mhk:DFR87_00445"/>
<evidence type="ECO:0000256" key="2">
    <source>
        <dbReference type="ARBA" id="ARBA00022617"/>
    </source>
</evidence>
<evidence type="ECO:0000313" key="10">
    <source>
        <dbReference type="Proteomes" id="UP000247586"/>
    </source>
</evidence>
<dbReference type="Pfam" id="PF01077">
    <property type="entry name" value="NIR_SIR"/>
    <property type="match status" value="2"/>
</dbReference>
<dbReference type="GO" id="GO:0020037">
    <property type="term" value="F:heme binding"/>
    <property type="evidence" value="ECO:0007669"/>
    <property type="project" value="InterPro"/>
</dbReference>